<gene>
    <name evidence="2" type="ORF">B9T62_31805</name>
</gene>
<dbReference type="PROSITE" id="PS51272">
    <property type="entry name" value="SLH"/>
    <property type="match status" value="3"/>
</dbReference>
<proteinExistence type="predicted"/>
<evidence type="ECO:0000313" key="3">
    <source>
        <dbReference type="Proteomes" id="UP000249890"/>
    </source>
</evidence>
<sequence length="371" mass="39319">MIFITYNNPVGEGVQFKLSLSVLATAALNAPNTVISLQTNDGEYSLPLNVIDFTAIAQSLGTANADASIQVNISAATADLNAKIQASALNITASQLGSAIEFSVIAAGNGKTIELNHFGSTYVERSMVLANPVDETHATVVLYDPSTGQFSFVPAVFEKQADGSTKVTFKRNGNSIYTVLSSNKSFNDLSKHWAKGDIELLASKLVVKGATDSSFAPDSHITRAEFAALLVRSLGITTDAVPTAFTDVKSTDWYAGAIGAAVQSKLVEGVSGNSFKPNDTITREQMAVMISRAITTVGKARDSIGNQNQLLAQFQDKASISSWAQGPVAQAIEAKIITGMTPEKFIPSAKASRAQAVVMLSRFMQYVGFMN</sequence>
<feature type="domain" description="SLH" evidence="1">
    <location>
        <begin position="245"/>
        <end position="304"/>
    </location>
</feature>
<feature type="domain" description="SLH" evidence="1">
    <location>
        <begin position="181"/>
        <end position="244"/>
    </location>
</feature>
<dbReference type="KEGG" id="pdh:B9T62_31805"/>
<dbReference type="InterPro" id="IPR001119">
    <property type="entry name" value="SLH_dom"/>
</dbReference>
<dbReference type="Proteomes" id="UP000249890">
    <property type="component" value="Chromosome"/>
</dbReference>
<evidence type="ECO:0000259" key="1">
    <source>
        <dbReference type="PROSITE" id="PS51272"/>
    </source>
</evidence>
<protein>
    <recommendedName>
        <fullName evidence="1">SLH domain-containing protein</fullName>
    </recommendedName>
</protein>
<dbReference type="Pfam" id="PF00395">
    <property type="entry name" value="SLH"/>
    <property type="match status" value="3"/>
</dbReference>
<dbReference type="AlphaFoldDB" id="A0A2Z2KMZ5"/>
<feature type="domain" description="SLH" evidence="1">
    <location>
        <begin position="311"/>
        <end position="371"/>
    </location>
</feature>
<accession>A0A2Z2KMZ5</accession>
<keyword evidence="3" id="KW-1185">Reference proteome</keyword>
<evidence type="ECO:0000313" key="2">
    <source>
        <dbReference type="EMBL" id="ASA24940.1"/>
    </source>
</evidence>
<dbReference type="InterPro" id="IPR051465">
    <property type="entry name" value="Cell_Envelope_Struct_Comp"/>
</dbReference>
<dbReference type="PANTHER" id="PTHR43308:SF5">
    <property type="entry name" value="S-LAYER PROTEIN _ PEPTIDOGLYCAN ENDO-BETA-N-ACETYLGLUCOSAMINIDASE"/>
    <property type="match status" value="1"/>
</dbReference>
<dbReference type="EMBL" id="CP021780">
    <property type="protein sequence ID" value="ASA24940.1"/>
    <property type="molecule type" value="Genomic_DNA"/>
</dbReference>
<dbReference type="PANTHER" id="PTHR43308">
    <property type="entry name" value="OUTER MEMBRANE PROTEIN ALPHA-RELATED"/>
    <property type="match status" value="1"/>
</dbReference>
<name>A0A2Z2KMZ5_9BACL</name>
<reference evidence="2 3" key="1">
    <citation type="submission" date="2017-06" db="EMBL/GenBank/DDBJ databases">
        <title>Complete genome sequence of Paenibacillus donghaensis KCTC 13049T isolated from East Sea sediment, South Korea.</title>
        <authorList>
            <person name="Jung B.K."/>
            <person name="Hong S.-J."/>
            <person name="Shin J.-H."/>
        </authorList>
    </citation>
    <scope>NUCLEOTIDE SEQUENCE [LARGE SCALE GENOMIC DNA]</scope>
    <source>
        <strain evidence="2 3">KCTC 13049</strain>
    </source>
</reference>
<organism evidence="2 3">
    <name type="scientific">Paenibacillus donghaensis</name>
    <dbReference type="NCBI Taxonomy" id="414771"/>
    <lineage>
        <taxon>Bacteria</taxon>
        <taxon>Bacillati</taxon>
        <taxon>Bacillota</taxon>
        <taxon>Bacilli</taxon>
        <taxon>Bacillales</taxon>
        <taxon>Paenibacillaceae</taxon>
        <taxon>Paenibacillus</taxon>
    </lineage>
</organism>